<protein>
    <submittedName>
        <fullName evidence="1">Uncharacterized protein</fullName>
    </submittedName>
</protein>
<keyword evidence="2" id="KW-1185">Reference proteome</keyword>
<dbReference type="RefSeq" id="WP_181614201.1">
    <property type="nucleotide sequence ID" value="NZ_JACDUR010000007.1"/>
</dbReference>
<sequence length="123" mass="13576">MKRKDDQPRRAGAWVARSQGAFNILGGAWPLLHMRSFEAVFGPKTDRWLVRTVAGLLVGVGWSQVRAARTPEGVRHARRIGLATASTLLAIDLVYVPLGRVRPTYLLDAAAEAAWIRAWRSSS</sequence>
<proteinExistence type="predicted"/>
<accession>A0A7W0CQF4</accession>
<dbReference type="EMBL" id="JACDUR010000007">
    <property type="protein sequence ID" value="MBA2895446.1"/>
    <property type="molecule type" value="Genomic_DNA"/>
</dbReference>
<comment type="caution">
    <text evidence="1">The sequence shown here is derived from an EMBL/GenBank/DDBJ whole genome shotgun (WGS) entry which is preliminary data.</text>
</comment>
<reference evidence="1 2" key="1">
    <citation type="submission" date="2020-07" db="EMBL/GenBank/DDBJ databases">
        <title>Genomic Encyclopedia of Type Strains, Phase IV (KMG-IV): sequencing the most valuable type-strain genomes for metagenomic binning, comparative biology and taxonomic classification.</title>
        <authorList>
            <person name="Goeker M."/>
        </authorList>
    </citation>
    <scope>NUCLEOTIDE SEQUENCE [LARGE SCALE GENOMIC DNA]</scope>
    <source>
        <strain evidence="1 2">DSM 45533</strain>
    </source>
</reference>
<evidence type="ECO:0000313" key="2">
    <source>
        <dbReference type="Proteomes" id="UP000530928"/>
    </source>
</evidence>
<organism evidence="1 2">
    <name type="scientific">Nonomuraea soli</name>
    <dbReference type="NCBI Taxonomy" id="1032476"/>
    <lineage>
        <taxon>Bacteria</taxon>
        <taxon>Bacillati</taxon>
        <taxon>Actinomycetota</taxon>
        <taxon>Actinomycetes</taxon>
        <taxon>Streptosporangiales</taxon>
        <taxon>Streptosporangiaceae</taxon>
        <taxon>Nonomuraea</taxon>
    </lineage>
</organism>
<dbReference type="Proteomes" id="UP000530928">
    <property type="component" value="Unassembled WGS sequence"/>
</dbReference>
<dbReference type="AlphaFoldDB" id="A0A7W0CQF4"/>
<evidence type="ECO:0000313" key="1">
    <source>
        <dbReference type="EMBL" id="MBA2895446.1"/>
    </source>
</evidence>
<gene>
    <name evidence="1" type="ORF">HNR30_006832</name>
</gene>
<name>A0A7W0CQF4_9ACTN</name>